<organism evidence="1 2">
    <name type="scientific">Rhodoplanes roseus</name>
    <dbReference type="NCBI Taxonomy" id="29409"/>
    <lineage>
        <taxon>Bacteria</taxon>
        <taxon>Pseudomonadati</taxon>
        <taxon>Pseudomonadota</taxon>
        <taxon>Alphaproteobacteria</taxon>
        <taxon>Hyphomicrobiales</taxon>
        <taxon>Nitrobacteraceae</taxon>
        <taxon>Rhodoplanes</taxon>
    </lineage>
</organism>
<evidence type="ECO:0000313" key="1">
    <source>
        <dbReference type="EMBL" id="RAI42233.1"/>
    </source>
</evidence>
<evidence type="ECO:0000313" key="2">
    <source>
        <dbReference type="Proteomes" id="UP000249130"/>
    </source>
</evidence>
<name>A0A327KX33_9BRAD</name>
<dbReference type="AlphaFoldDB" id="A0A327KX33"/>
<protein>
    <recommendedName>
        <fullName evidence="3">Transglutaminase</fullName>
    </recommendedName>
</protein>
<comment type="caution">
    <text evidence="1">The sequence shown here is derived from an EMBL/GenBank/DDBJ whole genome shotgun (WGS) entry which is preliminary data.</text>
</comment>
<sequence length="205" mass="22774">MGLGDRSVAIAAALAATFWGFAAEAAFFGMPRTLKQQVVRLQFDGPAAAPMAHARFCLQYRDQCKVRRTVFRGGPAKLTAERWAELNRVNTEVNRAIRPEPNTLGVAYERWLIGPSAGDCNDYAVTKRHELIRRGWAARNLLLAEVVVASGEHHLVLVIRTTDGDVVADNLNANIRPLTAPRYRWLRAQSPVNPLFWTAISRLSA</sequence>
<gene>
    <name evidence="1" type="ORF">CH341_20045</name>
</gene>
<dbReference type="InterPro" id="IPR010319">
    <property type="entry name" value="Transglutaminase-like_Cys_pept"/>
</dbReference>
<dbReference type="PANTHER" id="PTHR39327">
    <property type="match status" value="1"/>
</dbReference>
<dbReference type="PANTHER" id="PTHR39327:SF1">
    <property type="entry name" value="BLR5470 PROTEIN"/>
    <property type="match status" value="1"/>
</dbReference>
<accession>A0A327KX33</accession>
<dbReference type="Gene3D" id="3.10.620.30">
    <property type="match status" value="1"/>
</dbReference>
<reference evidence="1 2" key="1">
    <citation type="submission" date="2017-07" db="EMBL/GenBank/DDBJ databases">
        <title>Draft Genome Sequences of Select Purple Nonsulfur Bacteria.</title>
        <authorList>
            <person name="Lasarre B."/>
            <person name="Mckinlay J.B."/>
        </authorList>
    </citation>
    <scope>NUCLEOTIDE SEQUENCE [LARGE SCALE GENOMIC DNA]</scope>
    <source>
        <strain evidence="1 2">DSM 5909</strain>
    </source>
</reference>
<keyword evidence="2" id="KW-1185">Reference proteome</keyword>
<dbReference type="Pfam" id="PF06035">
    <property type="entry name" value="Peptidase_C93"/>
    <property type="match status" value="1"/>
</dbReference>
<proteinExistence type="predicted"/>
<dbReference type="OrthoDB" id="7206808at2"/>
<dbReference type="Proteomes" id="UP000249130">
    <property type="component" value="Unassembled WGS sequence"/>
</dbReference>
<dbReference type="EMBL" id="NPEX01000162">
    <property type="protein sequence ID" value="RAI42233.1"/>
    <property type="molecule type" value="Genomic_DNA"/>
</dbReference>
<evidence type="ECO:0008006" key="3">
    <source>
        <dbReference type="Google" id="ProtNLM"/>
    </source>
</evidence>